<proteinExistence type="predicted"/>
<sequence length="176" mass="20966">MGHDGSWLPNPFFQPVDHPVRHQPAEYFEGVGWFQNGHRRHRVKPHKHFIWPKDGQRGSTLGRWKDILQGKGPDIHIALSADKMDYMWNRQRRTRWGRHTNLDDGGPDGSLRYELPWIGRSGTDTCYDFRTRKYGKPNRNMWTDALWPEERNWAYPYAMKNVKGEWAQYSPNFFNP</sequence>
<gene>
    <name evidence="1" type="ORF">K504DRAFT_371777</name>
</gene>
<dbReference type="Proteomes" id="UP000799428">
    <property type="component" value="Unassembled WGS sequence"/>
</dbReference>
<dbReference type="EMBL" id="MU005766">
    <property type="protein sequence ID" value="KAF2712323.1"/>
    <property type="molecule type" value="Genomic_DNA"/>
</dbReference>
<protein>
    <submittedName>
        <fullName evidence="1">Uncharacterized protein</fullName>
    </submittedName>
</protein>
<name>A0A6G1KI72_9PLEO</name>
<organism evidence="1 2">
    <name type="scientific">Pleomassaria siparia CBS 279.74</name>
    <dbReference type="NCBI Taxonomy" id="1314801"/>
    <lineage>
        <taxon>Eukaryota</taxon>
        <taxon>Fungi</taxon>
        <taxon>Dikarya</taxon>
        <taxon>Ascomycota</taxon>
        <taxon>Pezizomycotina</taxon>
        <taxon>Dothideomycetes</taxon>
        <taxon>Pleosporomycetidae</taxon>
        <taxon>Pleosporales</taxon>
        <taxon>Pleomassariaceae</taxon>
        <taxon>Pleomassaria</taxon>
    </lineage>
</organism>
<reference evidence="1" key="1">
    <citation type="journal article" date="2020" name="Stud. Mycol.">
        <title>101 Dothideomycetes genomes: a test case for predicting lifestyles and emergence of pathogens.</title>
        <authorList>
            <person name="Haridas S."/>
            <person name="Albert R."/>
            <person name="Binder M."/>
            <person name="Bloem J."/>
            <person name="Labutti K."/>
            <person name="Salamov A."/>
            <person name="Andreopoulos B."/>
            <person name="Baker S."/>
            <person name="Barry K."/>
            <person name="Bills G."/>
            <person name="Bluhm B."/>
            <person name="Cannon C."/>
            <person name="Castanera R."/>
            <person name="Culley D."/>
            <person name="Daum C."/>
            <person name="Ezra D."/>
            <person name="Gonzalez J."/>
            <person name="Henrissat B."/>
            <person name="Kuo A."/>
            <person name="Liang C."/>
            <person name="Lipzen A."/>
            <person name="Lutzoni F."/>
            <person name="Magnuson J."/>
            <person name="Mondo S."/>
            <person name="Nolan M."/>
            <person name="Ohm R."/>
            <person name="Pangilinan J."/>
            <person name="Park H.-J."/>
            <person name="Ramirez L."/>
            <person name="Alfaro M."/>
            <person name="Sun H."/>
            <person name="Tritt A."/>
            <person name="Yoshinaga Y."/>
            <person name="Zwiers L.-H."/>
            <person name="Turgeon B."/>
            <person name="Goodwin S."/>
            <person name="Spatafora J."/>
            <person name="Crous P."/>
            <person name="Grigoriev I."/>
        </authorList>
    </citation>
    <scope>NUCLEOTIDE SEQUENCE</scope>
    <source>
        <strain evidence="1">CBS 279.74</strain>
    </source>
</reference>
<evidence type="ECO:0000313" key="2">
    <source>
        <dbReference type="Proteomes" id="UP000799428"/>
    </source>
</evidence>
<dbReference type="OrthoDB" id="5331170at2759"/>
<accession>A0A6G1KI72</accession>
<dbReference type="AlphaFoldDB" id="A0A6G1KI72"/>
<evidence type="ECO:0000313" key="1">
    <source>
        <dbReference type="EMBL" id="KAF2712323.1"/>
    </source>
</evidence>
<keyword evidence="2" id="KW-1185">Reference proteome</keyword>